<protein>
    <recommendedName>
        <fullName evidence="3">CARD domain-containing protein</fullName>
    </recommendedName>
</protein>
<evidence type="ECO:0000313" key="2">
    <source>
        <dbReference type="Proteomes" id="UP001634394"/>
    </source>
</evidence>
<keyword evidence="2" id="KW-1185">Reference proteome</keyword>
<dbReference type="EMBL" id="JBJQND010000001">
    <property type="protein sequence ID" value="KAL3889006.1"/>
    <property type="molecule type" value="Genomic_DNA"/>
</dbReference>
<feature type="non-terminal residue" evidence="1">
    <location>
        <position position="1"/>
    </location>
</feature>
<accession>A0ABD3XTW7</accession>
<dbReference type="SUPFAM" id="SSF47986">
    <property type="entry name" value="DEATH domain"/>
    <property type="match status" value="1"/>
</dbReference>
<comment type="caution">
    <text evidence="1">The sequence shown here is derived from an EMBL/GenBank/DDBJ whole genome shotgun (WGS) entry which is preliminary data.</text>
</comment>
<dbReference type="Gene3D" id="1.10.533.10">
    <property type="entry name" value="Death Domain, Fas"/>
    <property type="match status" value="1"/>
</dbReference>
<gene>
    <name evidence="1" type="ORF">ACJMK2_001365</name>
</gene>
<sequence>EQRTATKAISLLIDQLKQRGQDTYEKFKDCLILAKREDLKKILEEEEKIVAAEMK</sequence>
<dbReference type="AlphaFoldDB" id="A0ABD3XTW7"/>
<evidence type="ECO:0008006" key="3">
    <source>
        <dbReference type="Google" id="ProtNLM"/>
    </source>
</evidence>
<evidence type="ECO:0000313" key="1">
    <source>
        <dbReference type="EMBL" id="KAL3889006.1"/>
    </source>
</evidence>
<dbReference type="Proteomes" id="UP001634394">
    <property type="component" value="Unassembled WGS sequence"/>
</dbReference>
<proteinExistence type="predicted"/>
<reference evidence="1 2" key="1">
    <citation type="submission" date="2024-11" db="EMBL/GenBank/DDBJ databases">
        <title>Chromosome-level genome assembly of the freshwater bivalve Anodonta woodiana.</title>
        <authorList>
            <person name="Chen X."/>
        </authorList>
    </citation>
    <scope>NUCLEOTIDE SEQUENCE [LARGE SCALE GENOMIC DNA]</scope>
    <source>
        <strain evidence="1">MN2024</strain>
        <tissue evidence="1">Gills</tissue>
    </source>
</reference>
<organism evidence="1 2">
    <name type="scientific">Sinanodonta woodiana</name>
    <name type="common">Chinese pond mussel</name>
    <name type="synonym">Anodonta woodiana</name>
    <dbReference type="NCBI Taxonomy" id="1069815"/>
    <lineage>
        <taxon>Eukaryota</taxon>
        <taxon>Metazoa</taxon>
        <taxon>Spiralia</taxon>
        <taxon>Lophotrochozoa</taxon>
        <taxon>Mollusca</taxon>
        <taxon>Bivalvia</taxon>
        <taxon>Autobranchia</taxon>
        <taxon>Heteroconchia</taxon>
        <taxon>Palaeoheterodonta</taxon>
        <taxon>Unionida</taxon>
        <taxon>Unionoidea</taxon>
        <taxon>Unionidae</taxon>
        <taxon>Unioninae</taxon>
        <taxon>Sinanodonta</taxon>
    </lineage>
</organism>
<dbReference type="InterPro" id="IPR011029">
    <property type="entry name" value="DEATH-like_dom_sf"/>
</dbReference>
<name>A0ABD3XTW7_SINWO</name>